<gene>
    <name evidence="2" type="primary">OSJNBa0094J09.13</name>
</gene>
<dbReference type="AlphaFoldDB" id="Q9AYF7"/>
<evidence type="ECO:0000313" key="3">
    <source>
        <dbReference type="Proteomes" id="UP000000763"/>
    </source>
</evidence>
<feature type="compositionally biased region" description="Basic and acidic residues" evidence="1">
    <location>
        <begin position="42"/>
        <end position="59"/>
    </location>
</feature>
<proteinExistence type="predicted"/>
<sequence length="456" mass="47883">MARRRGMAGGDGGEPASNTGRTVMLRLCRQPSSACASSSAIERMRAREEGTETEAKAEETGPAGVATTVLAVANARDAIKEETREMLGWSRHRRLKLGQASEDKEEVSAEVELADKALREAPHVLHDRSKIANAIAVADVFSSISYICAATRGRIHPAARAAAAVAAWSYKGGGCSVGIELRGRRQRRGDARAAVATAAWSYEGGDCGVGIELRVRWLRLWCGAARAAALGAACAVFGLAAACGRLGDGRAWSSGRWGGGGGSTNELADNYGIGVRELVVARMGAPLPPPDLECGCCPRALPSPDCPARAPPPPLSSSTATSPQRHTGGRDVIVDDDDAGAVPAVQEVGEGEERQDMLPEHLVVPDRAFAVTDQPACVLESHQDDVLDLTVTGNFVWNFVLLHTPLKCLVSVRVSVTHAFEESDPSSSSRTVFTIAATSLVVGGGEEASMHLMVTC</sequence>
<reference evidence="3" key="2">
    <citation type="journal article" date="2008" name="Nucleic Acids Res.">
        <title>The rice annotation project database (RAP-DB): 2008 update.</title>
        <authorList>
            <consortium name="The rice annotation project (RAP)"/>
        </authorList>
    </citation>
    <scope>GENOME REANNOTATION</scope>
    <source>
        <strain evidence="3">cv. Nipponbare</strain>
    </source>
</reference>
<feature type="region of interest" description="Disordered" evidence="1">
    <location>
        <begin position="38"/>
        <end position="61"/>
    </location>
</feature>
<protein>
    <submittedName>
        <fullName evidence="2">Uncharacterized protein</fullName>
    </submittedName>
</protein>
<dbReference type="Proteomes" id="UP000000763">
    <property type="component" value="Chromosome 10"/>
</dbReference>
<reference evidence="3" key="1">
    <citation type="journal article" date="2005" name="Nature">
        <title>The map-based sequence of the rice genome.</title>
        <authorList>
            <consortium name="International rice genome sequencing project (IRGSP)"/>
            <person name="Matsumoto T."/>
            <person name="Wu J."/>
            <person name="Kanamori H."/>
            <person name="Katayose Y."/>
            <person name="Fujisawa M."/>
            <person name="Namiki N."/>
            <person name="Mizuno H."/>
            <person name="Yamamoto K."/>
            <person name="Antonio B.A."/>
            <person name="Baba T."/>
            <person name="Sakata K."/>
            <person name="Nagamura Y."/>
            <person name="Aoki H."/>
            <person name="Arikawa K."/>
            <person name="Arita K."/>
            <person name="Bito T."/>
            <person name="Chiden Y."/>
            <person name="Fujitsuka N."/>
            <person name="Fukunaka R."/>
            <person name="Hamada M."/>
            <person name="Harada C."/>
            <person name="Hayashi A."/>
            <person name="Hijishita S."/>
            <person name="Honda M."/>
            <person name="Hosokawa S."/>
            <person name="Ichikawa Y."/>
            <person name="Idonuma A."/>
            <person name="Iijima M."/>
            <person name="Ikeda M."/>
            <person name="Ikeno M."/>
            <person name="Ito K."/>
            <person name="Ito S."/>
            <person name="Ito T."/>
            <person name="Ito Y."/>
            <person name="Ito Y."/>
            <person name="Iwabuchi A."/>
            <person name="Kamiya K."/>
            <person name="Karasawa W."/>
            <person name="Kurita K."/>
            <person name="Katagiri S."/>
            <person name="Kikuta A."/>
            <person name="Kobayashi H."/>
            <person name="Kobayashi N."/>
            <person name="Machita K."/>
            <person name="Maehara T."/>
            <person name="Masukawa M."/>
            <person name="Mizubayashi T."/>
            <person name="Mukai Y."/>
            <person name="Nagasaki H."/>
            <person name="Nagata Y."/>
            <person name="Naito S."/>
            <person name="Nakashima M."/>
            <person name="Nakama Y."/>
            <person name="Nakamichi Y."/>
            <person name="Nakamura M."/>
            <person name="Meguro A."/>
            <person name="Negishi M."/>
            <person name="Ohta I."/>
            <person name="Ohta T."/>
            <person name="Okamoto M."/>
            <person name="Ono N."/>
            <person name="Saji S."/>
            <person name="Sakaguchi M."/>
            <person name="Sakai K."/>
            <person name="Shibata M."/>
            <person name="Shimokawa T."/>
            <person name="Song J."/>
            <person name="Takazaki Y."/>
            <person name="Terasawa K."/>
            <person name="Tsugane M."/>
            <person name="Tsuji K."/>
            <person name="Ueda S."/>
            <person name="Waki K."/>
            <person name="Yamagata H."/>
            <person name="Yamamoto M."/>
            <person name="Yamamoto S."/>
            <person name="Yamane H."/>
            <person name="Yoshiki S."/>
            <person name="Yoshihara R."/>
            <person name="Yukawa K."/>
            <person name="Zhong H."/>
            <person name="Yano M."/>
            <person name="Yuan Q."/>
            <person name="Ouyang S."/>
            <person name="Liu J."/>
            <person name="Jones K.M."/>
            <person name="Gansberger K."/>
            <person name="Moffat K."/>
            <person name="Hill J."/>
            <person name="Bera J."/>
            <person name="Fadrosh D."/>
            <person name="Jin S."/>
            <person name="Johri S."/>
            <person name="Kim M."/>
            <person name="Overton L."/>
            <person name="Reardon M."/>
            <person name="Tsitrin T."/>
            <person name="Vuong H."/>
            <person name="Weaver B."/>
            <person name="Ciecko A."/>
            <person name="Tallon L."/>
            <person name="Jackson J."/>
            <person name="Pai G."/>
            <person name="Aken S.V."/>
            <person name="Utterback T."/>
            <person name="Reidmuller S."/>
            <person name="Feldblyum T."/>
            <person name="Hsiao J."/>
            <person name="Zismann V."/>
            <person name="Iobst S."/>
            <person name="de Vazeille A.R."/>
            <person name="Buell C.R."/>
            <person name="Ying K."/>
            <person name="Li Y."/>
            <person name="Lu T."/>
            <person name="Huang Y."/>
            <person name="Zhao Q."/>
            <person name="Feng Q."/>
            <person name="Zhang L."/>
            <person name="Zhu J."/>
            <person name="Weng Q."/>
            <person name="Mu J."/>
            <person name="Lu Y."/>
            <person name="Fan D."/>
            <person name="Liu Y."/>
            <person name="Guan J."/>
            <person name="Zhang Y."/>
            <person name="Yu S."/>
            <person name="Liu X."/>
            <person name="Zhang Y."/>
            <person name="Hong G."/>
            <person name="Han B."/>
            <person name="Choisne N."/>
            <person name="Demange N."/>
            <person name="Orjeda G."/>
            <person name="Samain S."/>
            <person name="Cattolico L."/>
            <person name="Pelletier E."/>
            <person name="Couloux A."/>
            <person name="Segurens B."/>
            <person name="Wincker P."/>
            <person name="D'Hont A."/>
            <person name="Scarpelli C."/>
            <person name="Weissenbach J."/>
            <person name="Salanoubat M."/>
            <person name="Quetier F."/>
            <person name="Yu Y."/>
            <person name="Kim H.R."/>
            <person name="Rambo T."/>
            <person name="Currie J."/>
            <person name="Collura K."/>
            <person name="Luo M."/>
            <person name="Yang T."/>
            <person name="Ammiraju J.S.S."/>
            <person name="Engler F."/>
            <person name="Soderlund C."/>
            <person name="Wing R.A."/>
            <person name="Palmer L.E."/>
            <person name="de la Bastide M."/>
            <person name="Spiegel L."/>
            <person name="Nascimento L."/>
            <person name="Zutavern T."/>
            <person name="O'Shaughnessy A."/>
            <person name="Dike S."/>
            <person name="Dedhia N."/>
            <person name="Preston R."/>
            <person name="Balija V."/>
            <person name="McCombie W.R."/>
            <person name="Chow T."/>
            <person name="Chen H."/>
            <person name="Chung M."/>
            <person name="Chen C."/>
            <person name="Shaw J."/>
            <person name="Wu H."/>
            <person name="Hsiao K."/>
            <person name="Chao Y."/>
            <person name="Chu M."/>
            <person name="Cheng C."/>
            <person name="Hour A."/>
            <person name="Lee P."/>
            <person name="Lin S."/>
            <person name="Lin Y."/>
            <person name="Liou J."/>
            <person name="Liu S."/>
            <person name="Hsing Y."/>
            <person name="Raghuvanshi S."/>
            <person name="Mohanty A."/>
            <person name="Bharti A.K."/>
            <person name="Gaur A."/>
            <person name="Gupta V."/>
            <person name="Kumar D."/>
            <person name="Ravi V."/>
            <person name="Vij S."/>
            <person name="Kapur A."/>
            <person name="Khurana P."/>
            <person name="Khurana P."/>
            <person name="Khurana J.P."/>
            <person name="Tyagi A.K."/>
            <person name="Gaikwad K."/>
            <person name="Singh A."/>
            <person name="Dalal V."/>
            <person name="Srivastava S."/>
            <person name="Dixit A."/>
            <person name="Pal A.K."/>
            <person name="Ghazi I.A."/>
            <person name="Yadav M."/>
            <person name="Pandit A."/>
            <person name="Bhargava A."/>
            <person name="Sureshbabu K."/>
            <person name="Batra K."/>
            <person name="Sharma T.R."/>
            <person name="Mohapatra T."/>
            <person name="Singh N.K."/>
            <person name="Messing J."/>
            <person name="Nelson A.B."/>
            <person name="Fuks G."/>
            <person name="Kavchok S."/>
            <person name="Keizer G."/>
            <person name="Linton E."/>
            <person name="Llaca V."/>
            <person name="Song R."/>
            <person name="Tanyolac B."/>
            <person name="Young S."/>
            <person name="Ho-Il K."/>
            <person name="Hahn J.H."/>
            <person name="Sangsakoo G."/>
            <person name="Vanavichit A."/>
            <person name="de Mattos Luiz.A.T."/>
            <person name="Zimmer P.D."/>
            <person name="Malone G."/>
            <person name="Dellagostin O."/>
            <person name="de Oliveira A.C."/>
            <person name="Bevan M."/>
            <person name="Bancroft I."/>
            <person name="Minx P."/>
            <person name="Cordum H."/>
            <person name="Wilson R."/>
            <person name="Cheng Z."/>
            <person name="Jin W."/>
            <person name="Jiang J."/>
            <person name="Leong S.A."/>
            <person name="Iwama H."/>
            <person name="Gojobori T."/>
            <person name="Itoh T."/>
            <person name="Niimura Y."/>
            <person name="Fujii Y."/>
            <person name="Habara T."/>
            <person name="Sakai H."/>
            <person name="Sato Y."/>
            <person name="Wilson G."/>
            <person name="Kumar K."/>
            <person name="McCouch S."/>
            <person name="Juretic N."/>
            <person name="Hoen D."/>
            <person name="Wright S."/>
            <person name="Bruskiewich R."/>
            <person name="Bureau T."/>
            <person name="Miyao A."/>
            <person name="Hirochika H."/>
            <person name="Nishikawa T."/>
            <person name="Kadowaki K."/>
            <person name="Sugiura M."/>
            <person name="Burr B."/>
            <person name="Sasaki T."/>
        </authorList>
    </citation>
    <scope>NUCLEOTIDE SEQUENCE [LARGE SCALE GENOMIC DNA]</scope>
    <source>
        <strain evidence="3">cv. Nipponbare</strain>
    </source>
</reference>
<feature type="region of interest" description="Disordered" evidence="1">
    <location>
        <begin position="307"/>
        <end position="331"/>
    </location>
</feature>
<accession>Q9AYF7</accession>
<evidence type="ECO:0000256" key="1">
    <source>
        <dbReference type="SAM" id="MobiDB-lite"/>
    </source>
</evidence>
<dbReference type="EMBL" id="AC078839">
    <property type="protein sequence ID" value="AAK13099.1"/>
    <property type="molecule type" value="Genomic_DNA"/>
</dbReference>
<name>Q9AYF7_ORYSJ</name>
<organism evidence="2 3">
    <name type="scientific">Oryza sativa subsp. japonica</name>
    <name type="common">Rice</name>
    <dbReference type="NCBI Taxonomy" id="39947"/>
    <lineage>
        <taxon>Eukaryota</taxon>
        <taxon>Viridiplantae</taxon>
        <taxon>Streptophyta</taxon>
        <taxon>Embryophyta</taxon>
        <taxon>Tracheophyta</taxon>
        <taxon>Spermatophyta</taxon>
        <taxon>Magnoliopsida</taxon>
        <taxon>Liliopsida</taxon>
        <taxon>Poales</taxon>
        <taxon>Poaceae</taxon>
        <taxon>BOP clade</taxon>
        <taxon>Oryzoideae</taxon>
        <taxon>Oryzeae</taxon>
        <taxon>Oryzinae</taxon>
        <taxon>Oryza</taxon>
        <taxon>Oryza sativa</taxon>
    </lineage>
</organism>
<evidence type="ECO:0000313" key="2">
    <source>
        <dbReference type="EMBL" id="AAK13099.1"/>
    </source>
</evidence>